<reference evidence="2 3" key="1">
    <citation type="journal article" date="2024" name="Front Chem Biol">
        <title>Unveiling the potential of Daldinia eschscholtzii MFLUCC 19-0629 through bioactivity and bioinformatics studies for enhanced sustainable agriculture production.</title>
        <authorList>
            <person name="Brooks S."/>
            <person name="Weaver J.A."/>
            <person name="Klomchit A."/>
            <person name="Alharthi S.A."/>
            <person name="Onlamun T."/>
            <person name="Nurani R."/>
            <person name="Vong T.K."/>
            <person name="Alberti F."/>
            <person name="Greco C."/>
        </authorList>
    </citation>
    <scope>NUCLEOTIDE SEQUENCE [LARGE SCALE GENOMIC DNA]</scope>
    <source>
        <strain evidence="2">MFLUCC 19-0629</strain>
    </source>
</reference>
<feature type="compositionally biased region" description="Polar residues" evidence="1">
    <location>
        <begin position="165"/>
        <end position="175"/>
    </location>
</feature>
<gene>
    <name evidence="2" type="ORF">Daesc_007472</name>
</gene>
<feature type="region of interest" description="Disordered" evidence="1">
    <location>
        <begin position="1"/>
        <end position="55"/>
    </location>
</feature>
<protein>
    <recommendedName>
        <fullName evidence="4">RING finger domain-containing protein</fullName>
    </recommendedName>
</protein>
<evidence type="ECO:0000256" key="1">
    <source>
        <dbReference type="SAM" id="MobiDB-lite"/>
    </source>
</evidence>
<feature type="compositionally biased region" description="Basic and acidic residues" evidence="1">
    <location>
        <begin position="689"/>
        <end position="728"/>
    </location>
</feature>
<feature type="region of interest" description="Disordered" evidence="1">
    <location>
        <begin position="143"/>
        <end position="176"/>
    </location>
</feature>
<feature type="compositionally biased region" description="Polar residues" evidence="1">
    <location>
        <begin position="203"/>
        <end position="220"/>
    </location>
</feature>
<keyword evidence="3" id="KW-1185">Reference proteome</keyword>
<feature type="compositionally biased region" description="Low complexity" evidence="1">
    <location>
        <begin position="351"/>
        <end position="371"/>
    </location>
</feature>
<feature type="compositionally biased region" description="Low complexity" evidence="1">
    <location>
        <begin position="659"/>
        <end position="668"/>
    </location>
</feature>
<evidence type="ECO:0008006" key="4">
    <source>
        <dbReference type="Google" id="ProtNLM"/>
    </source>
</evidence>
<accession>A0AAX6MEN1</accession>
<dbReference type="Proteomes" id="UP001369815">
    <property type="component" value="Unassembled WGS sequence"/>
</dbReference>
<dbReference type="PANTHER" id="PTHR45615">
    <property type="entry name" value="MYOSIN HEAVY CHAIN, NON-MUSCLE"/>
    <property type="match status" value="1"/>
</dbReference>
<feature type="compositionally biased region" description="Low complexity" evidence="1">
    <location>
        <begin position="620"/>
        <end position="651"/>
    </location>
</feature>
<feature type="compositionally biased region" description="Low complexity" evidence="1">
    <location>
        <begin position="33"/>
        <end position="46"/>
    </location>
</feature>
<organism evidence="2 3">
    <name type="scientific">Daldinia eschscholtzii</name>
    <dbReference type="NCBI Taxonomy" id="292717"/>
    <lineage>
        <taxon>Eukaryota</taxon>
        <taxon>Fungi</taxon>
        <taxon>Dikarya</taxon>
        <taxon>Ascomycota</taxon>
        <taxon>Pezizomycotina</taxon>
        <taxon>Sordariomycetes</taxon>
        <taxon>Xylariomycetidae</taxon>
        <taxon>Xylariales</taxon>
        <taxon>Hypoxylaceae</taxon>
        <taxon>Daldinia</taxon>
    </lineage>
</organism>
<feature type="region of interest" description="Disordered" evidence="1">
    <location>
        <begin position="459"/>
        <end position="732"/>
    </location>
</feature>
<feature type="compositionally biased region" description="Gly residues" evidence="1">
    <location>
        <begin position="538"/>
        <end position="563"/>
    </location>
</feature>
<evidence type="ECO:0000313" key="3">
    <source>
        <dbReference type="Proteomes" id="UP001369815"/>
    </source>
</evidence>
<feature type="region of interest" description="Disordered" evidence="1">
    <location>
        <begin position="280"/>
        <end position="381"/>
    </location>
</feature>
<feature type="region of interest" description="Disordered" evidence="1">
    <location>
        <begin position="203"/>
        <end position="248"/>
    </location>
</feature>
<proteinExistence type="predicted"/>
<dbReference type="AlphaFoldDB" id="A0AAX6MEN1"/>
<dbReference type="PANTHER" id="PTHR45615:SF66">
    <property type="entry name" value="CARD DOMAIN-CONTAINING PROTEIN"/>
    <property type="match status" value="1"/>
</dbReference>
<feature type="compositionally biased region" description="Pro residues" evidence="1">
    <location>
        <begin position="222"/>
        <end position="234"/>
    </location>
</feature>
<feature type="compositionally biased region" description="Basic and acidic residues" evidence="1">
    <location>
        <begin position="479"/>
        <end position="504"/>
    </location>
</feature>
<dbReference type="EMBL" id="JBANMG010000007">
    <property type="protein sequence ID" value="KAK6950944.1"/>
    <property type="molecule type" value="Genomic_DNA"/>
</dbReference>
<sequence>MDDIPPPPYTETDTRSHSSHSPITQPGVNDDNVSVTTSSQSTIVYTPPETPRESHFNFPGSDDHHTISSAHSYFESRPALTSATGNNFVTSLAITENSSPDDFPYPGWAREHDTTEQDWQTFLNYLLPDYASRANSHVVERKLQAEDEKQSSTTGRSIAEAQLGQIKSPTNLATHSSRELDAMIREWNDGFFGPRGVIIERVTTSQPTPSTSREPSTQQTPPVEPQSHPQPQPQPQGQSSRSWWNPFRPFEANGRGVRMGRLTIDNDRVSFGDSFEVDRNGVRWGGQPADGSGPFAGPGARGFPPGPGPFGGFPEGRGFGEHGVGRGRGCGWRDNHGGHGYGHRGSRDRSPSLSSSASSSSDSDSGSSIGSLPDCDDLNDSQLPVAKQSIYAWLNHPEQPVTKQMLKALRSDIKAAKNAPPPANDPAWEANRQATRREVRELLVRFKTLKREQKRLARALRKEKRDQKKASKRERRERRRAEKRERRNTQREVRSAEREMEGHSRRGSGVPRPFNPFQPADLPIPSHHPINAPSFPFGGPGFPFGRGGGSRGRGGPFGSGGVGHHPRPWEAHVQHAKQQAEQARNHAQQQAEQARQAALQQAEQARSLAQQQAERERAHAQTQANMARAEAQRVADAARAQAAAAVRAATGVPPPWGPTPAQAQAPAPTNDKLQAADTLDAQITGKARSLRELRETIERERTEAAMRGAGGDEERRDEDKKSSSKEMEAEALESEIERMQLDVERLRFEGLQLQADEELARRLQEEEHRRG</sequence>
<name>A0AAX6MEN1_9PEZI</name>
<evidence type="ECO:0000313" key="2">
    <source>
        <dbReference type="EMBL" id="KAK6950944.1"/>
    </source>
</evidence>
<feature type="compositionally biased region" description="Low complexity" evidence="1">
    <location>
        <begin position="579"/>
        <end position="612"/>
    </location>
</feature>
<comment type="caution">
    <text evidence="2">The sequence shown here is derived from an EMBL/GenBank/DDBJ whole genome shotgun (WGS) entry which is preliminary data.</text>
</comment>